<dbReference type="PANTHER" id="PTHR12001:SF86">
    <property type="entry name" value="GERANYLGERANYL DIPHOSPHATE SYNTHASE"/>
    <property type="match status" value="1"/>
</dbReference>
<organism evidence="3">
    <name type="scientific">marine metagenome</name>
    <dbReference type="NCBI Taxonomy" id="408172"/>
    <lineage>
        <taxon>unclassified sequences</taxon>
        <taxon>metagenomes</taxon>
        <taxon>ecological metagenomes</taxon>
    </lineage>
</organism>
<dbReference type="SFLD" id="SFLDS00005">
    <property type="entry name" value="Isoprenoid_Synthase_Type_I"/>
    <property type="match status" value="1"/>
</dbReference>
<evidence type="ECO:0008006" key="4">
    <source>
        <dbReference type="Google" id="ProtNLM"/>
    </source>
</evidence>
<protein>
    <recommendedName>
        <fullName evidence="4">Polyprenyl synthetase</fullName>
    </recommendedName>
</protein>
<dbReference type="CDD" id="cd00685">
    <property type="entry name" value="Trans_IPPS_HT"/>
    <property type="match status" value="1"/>
</dbReference>
<reference evidence="3" key="1">
    <citation type="submission" date="2018-05" db="EMBL/GenBank/DDBJ databases">
        <authorList>
            <person name="Lanie J.A."/>
            <person name="Ng W.-L."/>
            <person name="Kazmierczak K.M."/>
            <person name="Andrzejewski T.M."/>
            <person name="Davidsen T.M."/>
            <person name="Wayne K.J."/>
            <person name="Tettelin H."/>
            <person name="Glass J.I."/>
            <person name="Rusch D."/>
            <person name="Podicherti R."/>
            <person name="Tsui H.-C.T."/>
            <person name="Winkler M.E."/>
        </authorList>
    </citation>
    <scope>NUCLEOTIDE SEQUENCE</scope>
</reference>
<dbReference type="GO" id="GO:0046872">
    <property type="term" value="F:metal ion binding"/>
    <property type="evidence" value="ECO:0007669"/>
    <property type="project" value="UniProtKB-KW"/>
</dbReference>
<evidence type="ECO:0000256" key="1">
    <source>
        <dbReference type="ARBA" id="ARBA00022723"/>
    </source>
</evidence>
<evidence type="ECO:0000256" key="2">
    <source>
        <dbReference type="ARBA" id="ARBA00022842"/>
    </source>
</evidence>
<dbReference type="PROSITE" id="PS00444">
    <property type="entry name" value="POLYPRENYL_SYNTHASE_2"/>
    <property type="match status" value="1"/>
</dbReference>
<name>A0A381TEB8_9ZZZZ</name>
<gene>
    <name evidence="3" type="ORF">METZ01_LOCUS66772</name>
</gene>
<dbReference type="InterPro" id="IPR000092">
    <property type="entry name" value="Polyprenyl_synt"/>
</dbReference>
<evidence type="ECO:0000313" key="3">
    <source>
        <dbReference type="EMBL" id="SVA13918.1"/>
    </source>
</evidence>
<dbReference type="Gene3D" id="1.10.600.10">
    <property type="entry name" value="Farnesyl Diphosphate Synthase"/>
    <property type="match status" value="1"/>
</dbReference>
<dbReference type="InterPro" id="IPR033749">
    <property type="entry name" value="Polyprenyl_synt_CS"/>
</dbReference>
<keyword evidence="1" id="KW-0479">Metal-binding</keyword>
<dbReference type="EMBL" id="UINC01004382">
    <property type="protein sequence ID" value="SVA13918.1"/>
    <property type="molecule type" value="Genomic_DNA"/>
</dbReference>
<dbReference type="PROSITE" id="PS00723">
    <property type="entry name" value="POLYPRENYL_SYNTHASE_1"/>
    <property type="match status" value="1"/>
</dbReference>
<keyword evidence="2" id="KW-0460">Magnesium</keyword>
<dbReference type="GO" id="GO:0004659">
    <property type="term" value="F:prenyltransferase activity"/>
    <property type="evidence" value="ECO:0007669"/>
    <property type="project" value="InterPro"/>
</dbReference>
<feature type="non-terminal residue" evidence="3">
    <location>
        <position position="1"/>
    </location>
</feature>
<dbReference type="Pfam" id="PF00348">
    <property type="entry name" value="polyprenyl_synt"/>
    <property type="match status" value="1"/>
</dbReference>
<dbReference type="InterPro" id="IPR008949">
    <property type="entry name" value="Isoprenoid_synthase_dom_sf"/>
</dbReference>
<dbReference type="GO" id="GO:0008299">
    <property type="term" value="P:isoprenoid biosynthetic process"/>
    <property type="evidence" value="ECO:0007669"/>
    <property type="project" value="InterPro"/>
</dbReference>
<dbReference type="PANTHER" id="PTHR12001">
    <property type="entry name" value="GERANYLGERANYL PYROPHOSPHATE SYNTHASE"/>
    <property type="match status" value="1"/>
</dbReference>
<sequence length="349" mass="39999">VVKGPNSYQPALLNRYNQRIQQELFLSTQKHSRELRGPFLYHLGSADQNWNPLYGPNHSGKALRSALCLYAFHALNNCWEKALPAAIAIELLHNFSLIHDDIQDHDTERRHRKTLWTITGQPKALLTGSAMHAVAYLNLLDLNNRGINAEKVLMTSQLLFKTSLDMIKGQVLDLQFEQSVQIDRYRYLEMIDFKTGSLISCSLTVGALLGTDQKSTIKAFSQYGLHLGRVFQLRDDILGIWGQSNVTGKSTSNDILRKKKSFPIIYAIEECTPKDRKVLLRIYNKEALGKQDLDIVMEILERNRSKNKTEEFIKLEALSAIEQLNLMRIDHWALKEGKDLVEFLVSREY</sequence>
<accession>A0A381TEB8</accession>
<dbReference type="AlphaFoldDB" id="A0A381TEB8"/>
<dbReference type="SUPFAM" id="SSF48576">
    <property type="entry name" value="Terpenoid synthases"/>
    <property type="match status" value="1"/>
</dbReference>
<proteinExistence type="predicted"/>